<evidence type="ECO:0000313" key="1">
    <source>
        <dbReference type="EMBL" id="GJT96207.1"/>
    </source>
</evidence>
<evidence type="ECO:0000313" key="2">
    <source>
        <dbReference type="Proteomes" id="UP001151760"/>
    </source>
</evidence>
<organism evidence="1 2">
    <name type="scientific">Tanacetum coccineum</name>
    <dbReference type="NCBI Taxonomy" id="301880"/>
    <lineage>
        <taxon>Eukaryota</taxon>
        <taxon>Viridiplantae</taxon>
        <taxon>Streptophyta</taxon>
        <taxon>Embryophyta</taxon>
        <taxon>Tracheophyta</taxon>
        <taxon>Spermatophyta</taxon>
        <taxon>Magnoliopsida</taxon>
        <taxon>eudicotyledons</taxon>
        <taxon>Gunneridae</taxon>
        <taxon>Pentapetalae</taxon>
        <taxon>asterids</taxon>
        <taxon>campanulids</taxon>
        <taxon>Asterales</taxon>
        <taxon>Asteraceae</taxon>
        <taxon>Asteroideae</taxon>
        <taxon>Anthemideae</taxon>
        <taxon>Anthemidinae</taxon>
        <taxon>Tanacetum</taxon>
    </lineage>
</organism>
<reference evidence="1" key="2">
    <citation type="submission" date="2022-01" db="EMBL/GenBank/DDBJ databases">
        <authorList>
            <person name="Yamashiro T."/>
            <person name="Shiraishi A."/>
            <person name="Satake H."/>
            <person name="Nakayama K."/>
        </authorList>
    </citation>
    <scope>NUCLEOTIDE SEQUENCE</scope>
</reference>
<sequence>MVSLNDEINSSLVHTRYNNTPYELIRGITSNVQYFHVFGSLCYPTNDRDDLGKMKPKADIDSSEELNEIPSQQDLDNLFDPLYEEYFAPSTSEVSDYFAANTIDVKDTLSPSSIIVEDSDAS</sequence>
<gene>
    <name evidence="1" type="ORF">Tco_1091725</name>
</gene>
<dbReference type="EMBL" id="BQNB010020460">
    <property type="protein sequence ID" value="GJT96207.1"/>
    <property type="molecule type" value="Genomic_DNA"/>
</dbReference>
<comment type="caution">
    <text evidence="1">The sequence shown here is derived from an EMBL/GenBank/DDBJ whole genome shotgun (WGS) entry which is preliminary data.</text>
</comment>
<keyword evidence="2" id="KW-1185">Reference proteome</keyword>
<dbReference type="Proteomes" id="UP001151760">
    <property type="component" value="Unassembled WGS sequence"/>
</dbReference>
<proteinExistence type="predicted"/>
<name>A0ABQ5I9R5_9ASTR</name>
<accession>A0ABQ5I9R5</accession>
<reference evidence="1" key="1">
    <citation type="journal article" date="2022" name="Int. J. Mol. Sci.">
        <title>Draft Genome of Tanacetum Coccineum: Genomic Comparison of Closely Related Tanacetum-Family Plants.</title>
        <authorList>
            <person name="Yamashiro T."/>
            <person name="Shiraishi A."/>
            <person name="Nakayama K."/>
            <person name="Satake H."/>
        </authorList>
    </citation>
    <scope>NUCLEOTIDE SEQUENCE</scope>
</reference>
<evidence type="ECO:0008006" key="3">
    <source>
        <dbReference type="Google" id="ProtNLM"/>
    </source>
</evidence>
<protein>
    <recommendedName>
        <fullName evidence="3">Integrase, catalytic region, zinc finger, CCHC-type, peptidase aspartic, catalytic</fullName>
    </recommendedName>
</protein>